<evidence type="ECO:0000313" key="3">
    <source>
        <dbReference type="Proteomes" id="UP000199502"/>
    </source>
</evidence>
<reference evidence="2 3" key="1">
    <citation type="submission" date="2016-10" db="EMBL/GenBank/DDBJ databases">
        <authorList>
            <person name="de Groot N.N."/>
        </authorList>
    </citation>
    <scope>NUCLEOTIDE SEQUENCE [LARGE SCALE GENOMIC DNA]</scope>
    <source>
        <strain evidence="2 3">CGMCC 1.8925</strain>
    </source>
</reference>
<gene>
    <name evidence="2" type="ORF">SAMN05660710_00017</name>
</gene>
<dbReference type="Proteomes" id="UP000199502">
    <property type="component" value="Unassembled WGS sequence"/>
</dbReference>
<evidence type="ECO:0000256" key="1">
    <source>
        <dbReference type="SAM" id="Phobius"/>
    </source>
</evidence>
<evidence type="ECO:0000313" key="2">
    <source>
        <dbReference type="EMBL" id="SCX85780.1"/>
    </source>
</evidence>
<protein>
    <submittedName>
        <fullName evidence="2">Uncharacterized protein</fullName>
    </submittedName>
</protein>
<sequence>MFDPTTEAHLRRLHQRPAPGRREVIVPAAIAVNLALWMAVFATAL</sequence>
<organism evidence="2 3">
    <name type="scientific">Paracoccus tibetensis</name>
    <dbReference type="NCBI Taxonomy" id="336292"/>
    <lineage>
        <taxon>Bacteria</taxon>
        <taxon>Pseudomonadati</taxon>
        <taxon>Pseudomonadota</taxon>
        <taxon>Alphaproteobacteria</taxon>
        <taxon>Rhodobacterales</taxon>
        <taxon>Paracoccaceae</taxon>
        <taxon>Paracoccus</taxon>
    </lineage>
</organism>
<keyword evidence="1" id="KW-0812">Transmembrane</keyword>
<keyword evidence="1" id="KW-0472">Membrane</keyword>
<feature type="transmembrane region" description="Helical" evidence="1">
    <location>
        <begin position="24"/>
        <end position="44"/>
    </location>
</feature>
<dbReference type="AlphaFoldDB" id="A0A1G5B6Y1"/>
<proteinExistence type="predicted"/>
<keyword evidence="3" id="KW-1185">Reference proteome</keyword>
<keyword evidence="1" id="KW-1133">Transmembrane helix</keyword>
<dbReference type="STRING" id="336292.SAMN05660710_00017"/>
<dbReference type="EMBL" id="FMVT01000001">
    <property type="protein sequence ID" value="SCX85780.1"/>
    <property type="molecule type" value="Genomic_DNA"/>
</dbReference>
<dbReference type="RefSeq" id="WP_175453173.1">
    <property type="nucleotide sequence ID" value="NZ_FMVT01000001.1"/>
</dbReference>
<accession>A0A1G5B6Y1</accession>
<name>A0A1G5B6Y1_9RHOB</name>